<feature type="transmembrane region" description="Helical" evidence="6">
    <location>
        <begin position="30"/>
        <end position="46"/>
    </location>
</feature>
<feature type="transmembrane region" description="Helical" evidence="6">
    <location>
        <begin position="238"/>
        <end position="253"/>
    </location>
</feature>
<evidence type="ECO:0000256" key="5">
    <source>
        <dbReference type="PROSITE-ProRule" id="PRU00339"/>
    </source>
</evidence>
<evidence type="ECO:0000256" key="6">
    <source>
        <dbReference type="SAM" id="Phobius"/>
    </source>
</evidence>
<organism evidence="8 9">
    <name type="scientific">Macellibacteroides fermentans</name>
    <dbReference type="NCBI Taxonomy" id="879969"/>
    <lineage>
        <taxon>Bacteria</taxon>
        <taxon>Pseudomonadati</taxon>
        <taxon>Bacteroidota</taxon>
        <taxon>Bacteroidia</taxon>
        <taxon>Bacteroidales</taxon>
        <taxon>Porphyromonadaceae</taxon>
        <taxon>Macellibacteroides</taxon>
    </lineage>
</organism>
<feature type="repeat" description="TPR" evidence="5">
    <location>
        <begin position="528"/>
        <end position="561"/>
    </location>
</feature>
<accession>A0A8E2A3E0</accession>
<feature type="transmembrane region" description="Helical" evidence="6">
    <location>
        <begin position="387"/>
        <end position="403"/>
    </location>
</feature>
<evidence type="ECO:0000259" key="7">
    <source>
        <dbReference type="Pfam" id="PF04932"/>
    </source>
</evidence>
<feature type="domain" description="O-antigen ligase-related" evidence="7">
    <location>
        <begin position="192"/>
        <end position="337"/>
    </location>
</feature>
<dbReference type="SMART" id="SM00028">
    <property type="entry name" value="TPR"/>
    <property type="match status" value="3"/>
</dbReference>
<keyword evidence="3 6" id="KW-1133">Transmembrane helix</keyword>
<dbReference type="Gene3D" id="1.25.40.10">
    <property type="entry name" value="Tetratricopeptide repeat domain"/>
    <property type="match status" value="2"/>
</dbReference>
<keyword evidence="9" id="KW-1185">Reference proteome</keyword>
<dbReference type="PANTHER" id="PTHR37422">
    <property type="entry name" value="TEICHURONIC ACID BIOSYNTHESIS PROTEIN TUAE"/>
    <property type="match status" value="1"/>
</dbReference>
<dbReference type="AlphaFoldDB" id="A0A8E2A3E0"/>
<feature type="transmembrane region" description="Helical" evidence="6">
    <location>
        <begin position="156"/>
        <end position="178"/>
    </location>
</feature>
<comment type="caution">
    <text evidence="8">The sequence shown here is derived from an EMBL/GenBank/DDBJ whole genome shotgun (WGS) entry which is preliminary data.</text>
</comment>
<dbReference type="InterPro" id="IPR011990">
    <property type="entry name" value="TPR-like_helical_dom_sf"/>
</dbReference>
<dbReference type="Pfam" id="PF04932">
    <property type="entry name" value="Wzy_C"/>
    <property type="match status" value="1"/>
</dbReference>
<proteinExistence type="predicted"/>
<dbReference type="PROSITE" id="PS50005">
    <property type="entry name" value="TPR"/>
    <property type="match status" value="1"/>
</dbReference>
<keyword evidence="5" id="KW-0802">TPR repeat</keyword>
<dbReference type="RefSeq" id="WP_179399746.1">
    <property type="nucleotide sequence ID" value="NZ_JACCCY010000003.1"/>
</dbReference>
<dbReference type="Pfam" id="PF13181">
    <property type="entry name" value="TPR_8"/>
    <property type="match status" value="3"/>
</dbReference>
<name>A0A8E2A3E0_9PORP</name>
<feature type="transmembrane region" description="Helical" evidence="6">
    <location>
        <begin position="58"/>
        <end position="76"/>
    </location>
</feature>
<comment type="subcellular location">
    <subcellularLocation>
        <location evidence="1">Membrane</location>
        <topology evidence="1">Multi-pass membrane protein</topology>
    </subcellularLocation>
</comment>
<feature type="transmembrane region" description="Helical" evidence="6">
    <location>
        <begin position="415"/>
        <end position="434"/>
    </location>
</feature>
<reference evidence="8 9" key="1">
    <citation type="submission" date="2020-07" db="EMBL/GenBank/DDBJ databases">
        <title>Genomic Encyclopedia of Type Strains, Phase IV (KMG-IV): sequencing the most valuable type-strain genomes for metagenomic binning, comparative biology and taxonomic classification.</title>
        <authorList>
            <person name="Goeker M."/>
        </authorList>
    </citation>
    <scope>NUCLEOTIDE SEQUENCE [LARGE SCALE GENOMIC DNA]</scope>
    <source>
        <strain evidence="8 9">DSM 23697</strain>
    </source>
</reference>
<protein>
    <submittedName>
        <fullName evidence="8">O-antigen ligase/Tfp pilus assembly protein PilF</fullName>
    </submittedName>
</protein>
<feature type="transmembrane region" description="Helical" evidence="6">
    <location>
        <begin position="362"/>
        <end position="381"/>
    </location>
</feature>
<dbReference type="InterPro" id="IPR019734">
    <property type="entry name" value="TPR_rpt"/>
</dbReference>
<dbReference type="GO" id="GO:0016020">
    <property type="term" value="C:membrane"/>
    <property type="evidence" value="ECO:0007669"/>
    <property type="project" value="UniProtKB-SubCell"/>
</dbReference>
<evidence type="ECO:0000256" key="1">
    <source>
        <dbReference type="ARBA" id="ARBA00004141"/>
    </source>
</evidence>
<dbReference type="InterPro" id="IPR007016">
    <property type="entry name" value="O-antigen_ligase-rel_domated"/>
</dbReference>
<keyword evidence="4 6" id="KW-0472">Membrane</keyword>
<evidence type="ECO:0000256" key="4">
    <source>
        <dbReference type="ARBA" id="ARBA00023136"/>
    </source>
</evidence>
<dbReference type="GO" id="GO:0016874">
    <property type="term" value="F:ligase activity"/>
    <property type="evidence" value="ECO:0007669"/>
    <property type="project" value="UniProtKB-KW"/>
</dbReference>
<feature type="transmembrane region" description="Helical" evidence="6">
    <location>
        <begin position="330"/>
        <end position="350"/>
    </location>
</feature>
<feature type="transmembrane region" description="Helical" evidence="6">
    <location>
        <begin position="82"/>
        <end position="99"/>
    </location>
</feature>
<keyword evidence="2 6" id="KW-0812">Transmembrane</keyword>
<dbReference type="PANTHER" id="PTHR37422:SF17">
    <property type="entry name" value="O-ANTIGEN LIGASE"/>
    <property type="match status" value="1"/>
</dbReference>
<dbReference type="Proteomes" id="UP000574332">
    <property type="component" value="Unassembled WGS sequence"/>
</dbReference>
<feature type="transmembrane region" description="Helical" evidence="6">
    <location>
        <begin position="185"/>
        <end position="202"/>
    </location>
</feature>
<feature type="transmembrane region" description="Helical" evidence="6">
    <location>
        <begin position="111"/>
        <end position="136"/>
    </location>
</feature>
<dbReference type="InterPro" id="IPR051533">
    <property type="entry name" value="WaaL-like"/>
</dbReference>
<evidence type="ECO:0000313" key="8">
    <source>
        <dbReference type="EMBL" id="NYI50103.1"/>
    </source>
</evidence>
<dbReference type="EMBL" id="JACCCY010000003">
    <property type="protein sequence ID" value="NYI50103.1"/>
    <property type="molecule type" value="Genomic_DNA"/>
</dbReference>
<feature type="transmembrane region" description="Helical" evidence="6">
    <location>
        <begin position="208"/>
        <end position="226"/>
    </location>
</feature>
<keyword evidence="8" id="KW-0436">Ligase</keyword>
<sequence>MKNVDILYLTSLLIMGVVAVSILFGASLPYMTAYVVVPLLIISMYCKRKVVKSPISGIDFCLVVIFIYEIINPLLVANHEVALYRGLFVPAAILVYYLMRKTIVRNDTVIYYLFSGLLLLCSIVIIISFLFFTATIEDGGFGLNELISLRYLFSPMSVLINDWGLLLLLLLPSPLLIVVRIPDRLRLYPLALFTIGLYALILTFSRGAYIAVMVLLLSMHILAKIYRLKIIRFSRKSLITLLVLFIIALYPIRKPLFEMLPHNTSVSQKMSTNGRIDQWSRSLDVIKEQPLFGVGASGFKQANKIISDKNQIPYTIKVTNSYLQIFVEKGIVGIILYGLLIVMIVYLIVCRIRQKDNDDKKFANIIISSLFIAMGVKEFGFSTLFDNQFVFLVFTMWLFIVAHSSSRLFVSKRRILDIAIIVVMMIYLFSFYFYSITHKYINLNQRGVAMTHISNKKQANELFSTIDTAKINSPVVFSNLALLLVTEQDTINYKQFALGVAPLLYDSMRIDSIITFTQRASDIAPCESLFLQNLGWLYILKGNYTDAMASFNHAMAVNPANYNNMLSLGLCLEFLQNKNAAEQYYSKAIAASPFITESIFFNDYIKRDSISAYTVVQNAKTIIEKDSLNIISRSKLAKLYMFLNEQNKANIILADVVKKLPNLNRAWLMLGDIHIANGNLTESKVCYQKAHLLDKVDRLVLYRLYKIYSIKKDKACLDYYKKMLDVTKSNTYMSIYFKSVYSYSHIAQETFPYNAQEYFSPMIELN</sequence>
<evidence type="ECO:0000256" key="2">
    <source>
        <dbReference type="ARBA" id="ARBA00022692"/>
    </source>
</evidence>
<evidence type="ECO:0000256" key="3">
    <source>
        <dbReference type="ARBA" id="ARBA00022989"/>
    </source>
</evidence>
<dbReference type="SUPFAM" id="SSF48452">
    <property type="entry name" value="TPR-like"/>
    <property type="match status" value="1"/>
</dbReference>
<gene>
    <name evidence="8" type="ORF">F5613_002233</name>
</gene>
<evidence type="ECO:0000313" key="9">
    <source>
        <dbReference type="Proteomes" id="UP000574332"/>
    </source>
</evidence>